<keyword evidence="2 4" id="KW-0378">Hydrolase</keyword>
<proteinExistence type="inferred from homology"/>
<dbReference type="EMBL" id="CCDI010000004">
    <property type="protein sequence ID" value="CDQ25318.1"/>
    <property type="molecule type" value="Genomic_DNA"/>
</dbReference>
<dbReference type="Proteomes" id="UP000028868">
    <property type="component" value="Unassembled WGS sequence"/>
</dbReference>
<dbReference type="InterPro" id="IPR036380">
    <property type="entry name" value="Isochorismatase-like_sf"/>
</dbReference>
<dbReference type="Pfam" id="PF00857">
    <property type="entry name" value="Isochorismatase"/>
    <property type="match status" value="1"/>
</dbReference>
<evidence type="ECO:0000313" key="5">
    <source>
        <dbReference type="Proteomes" id="UP000028868"/>
    </source>
</evidence>
<dbReference type="SUPFAM" id="SSF52499">
    <property type="entry name" value="Isochorismatase-like hydrolases"/>
    <property type="match status" value="1"/>
</dbReference>
<comment type="similarity">
    <text evidence="1">Belongs to the isochorismatase family.</text>
</comment>
<gene>
    <name evidence="4" type="ORF">BN983_03636</name>
</gene>
<sequence>MFKKLLTTKNGGGRNNLNAEENIRKMLDIWRDKGWEVIHIQHKSEKPSSVFYYNGEGFPIKDILAPLNHEKVITKTVNSAFIGTNLNEHLKSIHTDKVIIAGLTTPHCVSTTTRMSGNLGYDTYLLSDATAAFGMKDHNENYIDAQTIHDVSLATIHKEFATVLNTQQFIKSIL</sequence>
<dbReference type="InterPro" id="IPR000868">
    <property type="entry name" value="Isochorismatase-like_dom"/>
</dbReference>
<reference evidence="4 5" key="2">
    <citation type="submission" date="2014-05" db="EMBL/GenBank/DDBJ databases">
        <title>Draft genome sequence of Halobacillus karajensis HK-03.</title>
        <authorList>
            <person name="Khelaifia S."/>
            <person name="Croce O."/>
            <person name="Lagier J.C."/>
            <person name="Raoult D."/>
        </authorList>
    </citation>
    <scope>NUCLEOTIDE SEQUENCE [LARGE SCALE GENOMIC DNA]</scope>
    <source>
        <strain evidence="4 5">HD-03</strain>
    </source>
</reference>
<dbReference type="PANTHER" id="PTHR43540:SF1">
    <property type="entry name" value="ISOCHORISMATASE HYDROLASE"/>
    <property type="match status" value="1"/>
</dbReference>
<dbReference type="CDD" id="cd01014">
    <property type="entry name" value="nicotinamidase_related"/>
    <property type="match status" value="1"/>
</dbReference>
<evidence type="ECO:0000256" key="1">
    <source>
        <dbReference type="ARBA" id="ARBA00006336"/>
    </source>
</evidence>
<dbReference type="PANTHER" id="PTHR43540">
    <property type="entry name" value="PEROXYUREIDOACRYLATE/UREIDOACRYLATE AMIDOHYDROLASE-RELATED"/>
    <property type="match status" value="1"/>
</dbReference>
<evidence type="ECO:0000259" key="3">
    <source>
        <dbReference type="Pfam" id="PF00857"/>
    </source>
</evidence>
<comment type="caution">
    <text evidence="4">The sequence shown here is derived from an EMBL/GenBank/DDBJ whole genome shotgun (WGS) entry which is preliminary data.</text>
</comment>
<protein>
    <submittedName>
        <fullName evidence="4">Hydrolase</fullName>
    </submittedName>
</protein>
<dbReference type="Gene3D" id="3.40.50.850">
    <property type="entry name" value="Isochorismatase-like"/>
    <property type="match status" value="1"/>
</dbReference>
<feature type="domain" description="Isochorismatase-like" evidence="3">
    <location>
        <begin position="18"/>
        <end position="167"/>
    </location>
</feature>
<dbReference type="AlphaFoldDB" id="A0A024P910"/>
<name>A0A024P910_9BACI</name>
<dbReference type="GO" id="GO:0016787">
    <property type="term" value="F:hydrolase activity"/>
    <property type="evidence" value="ECO:0007669"/>
    <property type="project" value="UniProtKB-KW"/>
</dbReference>
<dbReference type="InterPro" id="IPR050272">
    <property type="entry name" value="Isochorismatase-like_hydrls"/>
</dbReference>
<reference evidence="5" key="1">
    <citation type="submission" date="2014-03" db="EMBL/GenBank/DDBJ databases">
        <authorList>
            <person name="Urmite Genomes U."/>
        </authorList>
    </citation>
    <scope>NUCLEOTIDE SEQUENCE [LARGE SCALE GENOMIC DNA]</scope>
    <source>
        <strain evidence="5">HD-03</strain>
    </source>
</reference>
<organism evidence="4 5">
    <name type="scientific">Halobacillus karajensis</name>
    <dbReference type="NCBI Taxonomy" id="195088"/>
    <lineage>
        <taxon>Bacteria</taxon>
        <taxon>Bacillati</taxon>
        <taxon>Bacillota</taxon>
        <taxon>Bacilli</taxon>
        <taxon>Bacillales</taxon>
        <taxon>Bacillaceae</taxon>
        <taxon>Halobacillus</taxon>
    </lineage>
</organism>
<accession>A0A024P910</accession>
<evidence type="ECO:0000256" key="2">
    <source>
        <dbReference type="ARBA" id="ARBA00022801"/>
    </source>
</evidence>
<evidence type="ECO:0000313" key="4">
    <source>
        <dbReference type="EMBL" id="CDQ25318.1"/>
    </source>
</evidence>
<keyword evidence="5" id="KW-1185">Reference proteome</keyword>